<accession>A0ABN6Z178</accession>
<dbReference type="InterPro" id="IPR052926">
    <property type="entry name" value="Metallo-beta-lactamase_dom"/>
</dbReference>
<evidence type="ECO:0000313" key="3">
    <source>
        <dbReference type="Proteomes" id="UP001496674"/>
    </source>
</evidence>
<dbReference type="EMBL" id="AP028055">
    <property type="protein sequence ID" value="BEG98373.1"/>
    <property type="molecule type" value="Genomic_DNA"/>
</dbReference>
<dbReference type="Gene3D" id="3.60.15.10">
    <property type="entry name" value="Ribonuclease Z/Hydroxyacylglutathione hydrolase-like"/>
    <property type="match status" value="1"/>
</dbReference>
<evidence type="ECO:0000313" key="2">
    <source>
        <dbReference type="EMBL" id="BEG98373.1"/>
    </source>
</evidence>
<dbReference type="CDD" id="cd07713">
    <property type="entry name" value="DHPS-like_MBL-fold"/>
    <property type="match status" value="1"/>
</dbReference>
<dbReference type="Pfam" id="PF00753">
    <property type="entry name" value="Lactamase_B"/>
    <property type="match status" value="1"/>
</dbReference>
<dbReference type="Proteomes" id="UP001496674">
    <property type="component" value="Chromosome"/>
</dbReference>
<sequence length="325" mass="36984">MFKAIETDSLFASFVKDTSNALELYKQYKINVMKSDSTWNNDQQRLFKIQNFGYTNKFELIPLVENLNDGKTFRKAGGISYLIRTDNFTILFDTGIDDDSIECVLRYNLDLLGIDVCEIDAIVISHNHGDHQNNWKWINDKTFINSKNKSILPEMNIFVPCDSLNLKIPALLFNDPTKICKGVYTTGIIKAPLFFWPTQEQGLIINVKDKGLIIVTGCGHQTVDKLLLRCKRISDLPIYGILGGIHFPIYGDSEKYMGYLITGRLPWEPLTVSDVNKKIELIKKQNVKLIGISTHDSSVKAIEAFKKAFSKEYKDLKTGAWIVVK</sequence>
<evidence type="ECO:0000259" key="1">
    <source>
        <dbReference type="Pfam" id="PF00753"/>
    </source>
</evidence>
<dbReference type="InterPro" id="IPR001279">
    <property type="entry name" value="Metallo-B-lactamas"/>
</dbReference>
<dbReference type="SUPFAM" id="SSF56281">
    <property type="entry name" value="Metallo-hydrolase/oxidoreductase"/>
    <property type="match status" value="1"/>
</dbReference>
<reference evidence="2 3" key="1">
    <citation type="submission" date="2023-04" db="EMBL/GenBank/DDBJ databases">
        <title>Draft genome sequence of acteroides sedimenti strain YN3PY1.</title>
        <authorList>
            <person name="Yoshida N."/>
        </authorList>
    </citation>
    <scope>NUCLEOTIDE SEQUENCE [LARGE SCALE GENOMIC DNA]</scope>
    <source>
        <strain evidence="2 3">YN3PY1</strain>
    </source>
</reference>
<dbReference type="InterPro" id="IPR036866">
    <property type="entry name" value="RibonucZ/Hydroxyglut_hydro"/>
</dbReference>
<dbReference type="InterPro" id="IPR041712">
    <property type="entry name" value="DHPS-like_MBL-fold"/>
</dbReference>
<keyword evidence="3" id="KW-1185">Reference proteome</keyword>
<gene>
    <name evidence="2" type="ORF">BSYN_06380</name>
</gene>
<feature type="domain" description="Metallo-beta-lactamase" evidence="1">
    <location>
        <begin position="80"/>
        <end position="135"/>
    </location>
</feature>
<protein>
    <submittedName>
        <fullName evidence="2">MBL fold metallo-hydrolase</fullName>
    </submittedName>
</protein>
<name>A0ABN6Z178_9BACE</name>
<dbReference type="PANTHER" id="PTHR13754">
    <property type="entry name" value="METALLO-BETA-LACTAMASE SUPERFAMILY PROTEIN"/>
    <property type="match status" value="1"/>
</dbReference>
<organism evidence="2 3">
    <name type="scientific">Bacteroides sedimenti</name>
    <dbReference type="NCBI Taxonomy" id="2136147"/>
    <lineage>
        <taxon>Bacteria</taxon>
        <taxon>Pseudomonadati</taxon>
        <taxon>Bacteroidota</taxon>
        <taxon>Bacteroidia</taxon>
        <taxon>Bacteroidales</taxon>
        <taxon>Bacteroidaceae</taxon>
        <taxon>Bacteroides</taxon>
    </lineage>
</organism>
<dbReference type="PANTHER" id="PTHR13754:SF13">
    <property type="entry name" value="METALLO-BETA-LACTAMASE SUPERFAMILY PROTEIN (AFU_ORTHOLOGUE AFUA_3G07630)"/>
    <property type="match status" value="1"/>
</dbReference>
<proteinExistence type="predicted"/>